<dbReference type="InterPro" id="IPR036890">
    <property type="entry name" value="HATPase_C_sf"/>
</dbReference>
<keyword evidence="6" id="KW-0175">Coiled coil</keyword>
<evidence type="ECO:0000256" key="4">
    <source>
        <dbReference type="ARBA" id="ARBA00022679"/>
    </source>
</evidence>
<proteinExistence type="predicted"/>
<dbReference type="RefSeq" id="WP_014201300.1">
    <property type="nucleotide sequence ID" value="NC_016599.1"/>
</dbReference>
<dbReference type="SUPFAM" id="SSF55785">
    <property type="entry name" value="PYP-like sensor domain (PAS domain)"/>
    <property type="match status" value="1"/>
</dbReference>
<evidence type="ECO:0000259" key="7">
    <source>
        <dbReference type="PROSITE" id="PS50109"/>
    </source>
</evidence>
<feature type="domain" description="PAS" evidence="8">
    <location>
        <begin position="20"/>
        <end position="90"/>
    </location>
</feature>
<dbReference type="eggNOG" id="COG4251">
    <property type="taxonomic scope" value="Bacteria"/>
</dbReference>
<dbReference type="EC" id="2.7.13.3" evidence="2"/>
<reference evidence="9 10" key="1">
    <citation type="journal article" date="2012" name="Stand. Genomic Sci.">
        <title>Genome sequence of the orange-pigmented seawater bacterium Owenweeksia hongkongensis type strain (UST20020801(T)).</title>
        <authorList>
            <person name="Riedel T."/>
            <person name="Held B."/>
            <person name="Nolan M."/>
            <person name="Lucas S."/>
            <person name="Lapidus A."/>
            <person name="Tice H."/>
            <person name="Del Rio T.G."/>
            <person name="Cheng J.F."/>
            <person name="Han C."/>
            <person name="Tapia R."/>
            <person name="Goodwin L.A."/>
            <person name="Pitluck S."/>
            <person name="Liolios K."/>
            <person name="Mavromatis K."/>
            <person name="Pagani I."/>
            <person name="Ivanova N."/>
            <person name="Mikhailova N."/>
            <person name="Pati A."/>
            <person name="Chen A."/>
            <person name="Palaniappan K."/>
            <person name="Rohde M."/>
            <person name="Tindall B.J."/>
            <person name="Detter J.C."/>
            <person name="Goker M."/>
            <person name="Woyke T."/>
            <person name="Bristow J."/>
            <person name="Eisen J.A."/>
            <person name="Markowitz V."/>
            <person name="Hugenholtz P."/>
            <person name="Klenk H.P."/>
            <person name="Kyrpides N.C."/>
        </authorList>
    </citation>
    <scope>NUCLEOTIDE SEQUENCE</scope>
    <source>
        <strain evidence="10">DSM 17368 / JCM 12287 / NRRL B-23963</strain>
    </source>
</reference>
<name>G8R3B8_OWEHD</name>
<sequence length="371" mass="42571">MIEQKATSTNLDSLIQFQKKDISLEPFFEQSPDVLCIAGFDGYFKKVNPAFQHLLGYPLEEIYSKPINDFILDEDKAVTDKRREQLKHDKPLLNFENRYVKRSGEVVWLSWTSIPLKSERLVYAIAKEITHVKKLEEERNILLAKLSNVNKNLKLLTYSTSHDLRSPVANLQMVFDLLDMSKIKDEETIEILESMNMATQNLKNTLNEYLDVLEREEKETEAEIEEVDLRAIFDQVCKSIDSLIKGSQATFKLDLKAFSTVHFSRIYAESIFLNLITNSIKYSKADEFPVISIRAKLNNGIKQLSFSDNGKGFDAIMLKDRMFGLRQKFTDHKDSKGIGLYLIHNNIQSMGGKIDVESEVGKGATFTITFK</sequence>
<dbReference type="NCBIfam" id="TIGR00229">
    <property type="entry name" value="sensory_box"/>
    <property type="match status" value="1"/>
</dbReference>
<dbReference type="CDD" id="cd00130">
    <property type="entry name" value="PAS"/>
    <property type="match status" value="1"/>
</dbReference>
<feature type="coiled-coil region" evidence="6">
    <location>
        <begin position="199"/>
        <end position="230"/>
    </location>
</feature>
<evidence type="ECO:0000259" key="8">
    <source>
        <dbReference type="PROSITE" id="PS50112"/>
    </source>
</evidence>
<dbReference type="InterPro" id="IPR003661">
    <property type="entry name" value="HisK_dim/P_dom"/>
</dbReference>
<dbReference type="PRINTS" id="PR00344">
    <property type="entry name" value="BCTRLSENSOR"/>
</dbReference>
<dbReference type="PANTHER" id="PTHR43304:SF1">
    <property type="entry name" value="PAC DOMAIN-CONTAINING PROTEIN"/>
    <property type="match status" value="1"/>
</dbReference>
<dbReference type="InterPro" id="IPR005467">
    <property type="entry name" value="His_kinase_dom"/>
</dbReference>
<evidence type="ECO:0000256" key="1">
    <source>
        <dbReference type="ARBA" id="ARBA00000085"/>
    </source>
</evidence>
<dbReference type="PATRIC" id="fig|926562.3.peg.942"/>
<dbReference type="InterPro" id="IPR052162">
    <property type="entry name" value="Sensor_kinase/Photoreceptor"/>
</dbReference>
<dbReference type="EMBL" id="CP003156">
    <property type="protein sequence ID" value="AEV31939.1"/>
    <property type="molecule type" value="Genomic_DNA"/>
</dbReference>
<dbReference type="PANTHER" id="PTHR43304">
    <property type="entry name" value="PHYTOCHROME-LIKE PROTEIN CPH1"/>
    <property type="match status" value="1"/>
</dbReference>
<dbReference type="SUPFAM" id="SSF55874">
    <property type="entry name" value="ATPase domain of HSP90 chaperone/DNA topoisomerase II/histidine kinase"/>
    <property type="match status" value="1"/>
</dbReference>
<feature type="domain" description="Histidine kinase" evidence="7">
    <location>
        <begin position="159"/>
        <end position="371"/>
    </location>
</feature>
<dbReference type="HOGENOM" id="CLU_000445_114_71_10"/>
<dbReference type="Gene3D" id="3.30.450.20">
    <property type="entry name" value="PAS domain"/>
    <property type="match status" value="1"/>
</dbReference>
<dbReference type="InterPro" id="IPR013655">
    <property type="entry name" value="PAS_fold_3"/>
</dbReference>
<evidence type="ECO:0000313" key="10">
    <source>
        <dbReference type="Proteomes" id="UP000005631"/>
    </source>
</evidence>
<dbReference type="KEGG" id="oho:Oweho_0929"/>
<dbReference type="PROSITE" id="PS50112">
    <property type="entry name" value="PAS"/>
    <property type="match status" value="1"/>
</dbReference>
<dbReference type="AlphaFoldDB" id="G8R3B8"/>
<comment type="catalytic activity">
    <reaction evidence="1">
        <text>ATP + protein L-histidine = ADP + protein N-phospho-L-histidine.</text>
        <dbReference type="EC" id="2.7.13.3"/>
    </reaction>
</comment>
<dbReference type="InterPro" id="IPR004358">
    <property type="entry name" value="Sig_transdc_His_kin-like_C"/>
</dbReference>
<evidence type="ECO:0000313" key="9">
    <source>
        <dbReference type="EMBL" id="AEV31939.1"/>
    </source>
</evidence>
<dbReference type="eggNOG" id="COG3829">
    <property type="taxonomic scope" value="Bacteria"/>
</dbReference>
<dbReference type="PROSITE" id="PS50109">
    <property type="entry name" value="HIS_KIN"/>
    <property type="match status" value="1"/>
</dbReference>
<gene>
    <name evidence="9" type="ordered locus">Oweho_0929</name>
</gene>
<dbReference type="InterPro" id="IPR036097">
    <property type="entry name" value="HisK_dim/P_sf"/>
</dbReference>
<dbReference type="SUPFAM" id="SSF47384">
    <property type="entry name" value="Homodimeric domain of signal transducing histidine kinase"/>
    <property type="match status" value="1"/>
</dbReference>
<dbReference type="SMART" id="SM00091">
    <property type="entry name" value="PAS"/>
    <property type="match status" value="1"/>
</dbReference>
<dbReference type="InterPro" id="IPR003594">
    <property type="entry name" value="HATPase_dom"/>
</dbReference>
<evidence type="ECO:0000256" key="5">
    <source>
        <dbReference type="ARBA" id="ARBA00022777"/>
    </source>
</evidence>
<evidence type="ECO:0000256" key="2">
    <source>
        <dbReference type="ARBA" id="ARBA00012438"/>
    </source>
</evidence>
<dbReference type="Gene3D" id="3.30.565.10">
    <property type="entry name" value="Histidine kinase-like ATPase, C-terminal domain"/>
    <property type="match status" value="1"/>
</dbReference>
<keyword evidence="4" id="KW-0808">Transferase</keyword>
<evidence type="ECO:0000256" key="3">
    <source>
        <dbReference type="ARBA" id="ARBA00022553"/>
    </source>
</evidence>
<dbReference type="Proteomes" id="UP000005631">
    <property type="component" value="Chromosome"/>
</dbReference>
<dbReference type="InterPro" id="IPR000014">
    <property type="entry name" value="PAS"/>
</dbReference>
<dbReference type="STRING" id="926562.Oweho_0929"/>
<keyword evidence="10" id="KW-1185">Reference proteome</keyword>
<evidence type="ECO:0000256" key="6">
    <source>
        <dbReference type="SAM" id="Coils"/>
    </source>
</evidence>
<dbReference type="Pfam" id="PF08447">
    <property type="entry name" value="PAS_3"/>
    <property type="match status" value="1"/>
</dbReference>
<keyword evidence="3" id="KW-0597">Phosphoprotein</keyword>
<protein>
    <recommendedName>
        <fullName evidence="2">histidine kinase</fullName>
        <ecNumber evidence="2">2.7.13.3</ecNumber>
    </recommendedName>
</protein>
<dbReference type="Pfam" id="PF02518">
    <property type="entry name" value="HATPase_c"/>
    <property type="match status" value="1"/>
</dbReference>
<keyword evidence="5" id="KW-0418">Kinase</keyword>
<dbReference type="CDD" id="cd00082">
    <property type="entry name" value="HisKA"/>
    <property type="match status" value="1"/>
</dbReference>
<dbReference type="OrthoDB" id="5522855at2"/>
<accession>G8R3B8</accession>
<organism evidence="9 10">
    <name type="scientific">Owenweeksia hongkongensis (strain DSM 17368 / CIP 108786 / JCM 12287 / NRRL B-23963 / UST20020801)</name>
    <dbReference type="NCBI Taxonomy" id="926562"/>
    <lineage>
        <taxon>Bacteria</taxon>
        <taxon>Pseudomonadati</taxon>
        <taxon>Bacteroidota</taxon>
        <taxon>Flavobacteriia</taxon>
        <taxon>Flavobacteriales</taxon>
        <taxon>Owenweeksiaceae</taxon>
        <taxon>Owenweeksia</taxon>
    </lineage>
</organism>
<dbReference type="GO" id="GO:0000155">
    <property type="term" value="F:phosphorelay sensor kinase activity"/>
    <property type="evidence" value="ECO:0007669"/>
    <property type="project" value="InterPro"/>
</dbReference>
<dbReference type="Gene3D" id="1.10.287.130">
    <property type="match status" value="1"/>
</dbReference>
<dbReference type="SMART" id="SM00387">
    <property type="entry name" value="HATPase_c"/>
    <property type="match status" value="1"/>
</dbReference>
<dbReference type="InterPro" id="IPR035965">
    <property type="entry name" value="PAS-like_dom_sf"/>
</dbReference>